<sequence>MKVHMNSAVENMMALVSHRL</sequence>
<evidence type="ECO:0000313" key="1">
    <source>
        <dbReference type="EMBL" id="RYR71592.1"/>
    </source>
</evidence>
<gene>
    <name evidence="1" type="ORF">Ahy_A02g005830</name>
</gene>
<keyword evidence="2" id="KW-1185">Reference proteome</keyword>
<accession>A0A445E7Y7</accession>
<reference evidence="1 2" key="1">
    <citation type="submission" date="2019-01" db="EMBL/GenBank/DDBJ databases">
        <title>Sequencing of cultivated peanut Arachis hypogaea provides insights into genome evolution and oil improvement.</title>
        <authorList>
            <person name="Chen X."/>
        </authorList>
    </citation>
    <scope>NUCLEOTIDE SEQUENCE [LARGE SCALE GENOMIC DNA]</scope>
    <source>
        <strain evidence="2">cv. Fuhuasheng</strain>
        <tissue evidence="1">Leaves</tissue>
    </source>
</reference>
<dbReference type="AlphaFoldDB" id="A0A445E7Y7"/>
<organism evidence="1 2">
    <name type="scientific">Arachis hypogaea</name>
    <name type="common">Peanut</name>
    <dbReference type="NCBI Taxonomy" id="3818"/>
    <lineage>
        <taxon>Eukaryota</taxon>
        <taxon>Viridiplantae</taxon>
        <taxon>Streptophyta</taxon>
        <taxon>Embryophyta</taxon>
        <taxon>Tracheophyta</taxon>
        <taxon>Spermatophyta</taxon>
        <taxon>Magnoliopsida</taxon>
        <taxon>eudicotyledons</taxon>
        <taxon>Gunneridae</taxon>
        <taxon>Pentapetalae</taxon>
        <taxon>rosids</taxon>
        <taxon>fabids</taxon>
        <taxon>Fabales</taxon>
        <taxon>Fabaceae</taxon>
        <taxon>Papilionoideae</taxon>
        <taxon>50 kb inversion clade</taxon>
        <taxon>dalbergioids sensu lato</taxon>
        <taxon>Dalbergieae</taxon>
        <taxon>Pterocarpus clade</taxon>
        <taxon>Arachis</taxon>
    </lineage>
</organism>
<dbReference type="EMBL" id="SDMP01000002">
    <property type="protein sequence ID" value="RYR71592.1"/>
    <property type="molecule type" value="Genomic_DNA"/>
</dbReference>
<proteinExistence type="predicted"/>
<name>A0A445E7Y7_ARAHY</name>
<evidence type="ECO:0000313" key="2">
    <source>
        <dbReference type="Proteomes" id="UP000289738"/>
    </source>
</evidence>
<dbReference type="Proteomes" id="UP000289738">
    <property type="component" value="Chromosome A02"/>
</dbReference>
<protein>
    <submittedName>
        <fullName evidence="1">Uncharacterized protein</fullName>
    </submittedName>
</protein>
<comment type="caution">
    <text evidence="1">The sequence shown here is derived from an EMBL/GenBank/DDBJ whole genome shotgun (WGS) entry which is preliminary data.</text>
</comment>